<dbReference type="AlphaFoldDB" id="X1R3E8"/>
<organism evidence="1">
    <name type="scientific">marine sediment metagenome</name>
    <dbReference type="NCBI Taxonomy" id="412755"/>
    <lineage>
        <taxon>unclassified sequences</taxon>
        <taxon>metagenomes</taxon>
        <taxon>ecological metagenomes</taxon>
    </lineage>
</organism>
<name>X1R3E8_9ZZZZ</name>
<accession>X1R3E8</accession>
<comment type="caution">
    <text evidence="1">The sequence shown here is derived from an EMBL/GenBank/DDBJ whole genome shotgun (WGS) entry which is preliminary data.</text>
</comment>
<reference evidence="1" key="1">
    <citation type="journal article" date="2014" name="Front. Microbiol.">
        <title>High frequency of phylogenetically diverse reductive dehalogenase-homologous genes in deep subseafloor sedimentary metagenomes.</title>
        <authorList>
            <person name="Kawai M."/>
            <person name="Futagami T."/>
            <person name="Toyoda A."/>
            <person name="Takaki Y."/>
            <person name="Nishi S."/>
            <person name="Hori S."/>
            <person name="Arai W."/>
            <person name="Tsubouchi T."/>
            <person name="Morono Y."/>
            <person name="Uchiyama I."/>
            <person name="Ito T."/>
            <person name="Fujiyama A."/>
            <person name="Inagaki F."/>
            <person name="Takami H."/>
        </authorList>
    </citation>
    <scope>NUCLEOTIDE SEQUENCE</scope>
    <source>
        <strain evidence="1">Expedition CK06-06</strain>
    </source>
</reference>
<feature type="non-terminal residue" evidence="1">
    <location>
        <position position="55"/>
    </location>
</feature>
<proteinExistence type="predicted"/>
<sequence length="55" mass="6154">MSIGERLGVGARKGDVKLEAIMYYVQRTADLDNLNSDPQKMPNHFPSHLLIKITA</sequence>
<gene>
    <name evidence="1" type="ORF">S12H4_13396</name>
</gene>
<evidence type="ECO:0000313" key="1">
    <source>
        <dbReference type="EMBL" id="GAI75053.1"/>
    </source>
</evidence>
<dbReference type="EMBL" id="BARW01006382">
    <property type="protein sequence ID" value="GAI75053.1"/>
    <property type="molecule type" value="Genomic_DNA"/>
</dbReference>
<protein>
    <submittedName>
        <fullName evidence="1">Uncharacterized protein</fullName>
    </submittedName>
</protein>